<proteinExistence type="predicted"/>
<dbReference type="EMBL" id="QUMU01000022">
    <property type="protein sequence ID" value="REG20310.1"/>
    <property type="molecule type" value="Genomic_DNA"/>
</dbReference>
<keyword evidence="3" id="KW-1185">Reference proteome</keyword>
<gene>
    <name evidence="2" type="ORF">ATI61_12210</name>
</gene>
<organism evidence="2 3">
    <name type="scientific">Archangium gephyra</name>
    <dbReference type="NCBI Taxonomy" id="48"/>
    <lineage>
        <taxon>Bacteria</taxon>
        <taxon>Pseudomonadati</taxon>
        <taxon>Myxococcota</taxon>
        <taxon>Myxococcia</taxon>
        <taxon>Myxococcales</taxon>
        <taxon>Cystobacterineae</taxon>
        <taxon>Archangiaceae</taxon>
        <taxon>Archangium</taxon>
    </lineage>
</organism>
<dbReference type="Proteomes" id="UP000256345">
    <property type="component" value="Unassembled WGS sequence"/>
</dbReference>
<reference evidence="2 3" key="1">
    <citation type="submission" date="2018-08" db="EMBL/GenBank/DDBJ databases">
        <title>Genomic Encyclopedia of Archaeal and Bacterial Type Strains, Phase II (KMG-II): from individual species to whole genera.</title>
        <authorList>
            <person name="Goeker M."/>
        </authorList>
    </citation>
    <scope>NUCLEOTIDE SEQUENCE [LARGE SCALE GENOMIC DNA]</scope>
    <source>
        <strain evidence="2 3">DSM 2261</strain>
    </source>
</reference>
<evidence type="ECO:0000256" key="1">
    <source>
        <dbReference type="SAM" id="MobiDB-lite"/>
    </source>
</evidence>
<dbReference type="RefSeq" id="WP_147333258.1">
    <property type="nucleotide sequence ID" value="NZ_CP011509.1"/>
</dbReference>
<evidence type="ECO:0000313" key="3">
    <source>
        <dbReference type="Proteomes" id="UP000256345"/>
    </source>
</evidence>
<evidence type="ECO:0008006" key="4">
    <source>
        <dbReference type="Google" id="ProtNLM"/>
    </source>
</evidence>
<accession>A0ABX9JL67</accession>
<sequence length="185" mass="20266">MSTFTGQSPEVLVSERAGRRFFRGLGAGVLGTLALTASEPLREFLLGHPPPYSVSHIARRAARAWLGVRLRPGEAQRWGLFLRWLYGPTLGVLSLQFPGPAPLRGLLLGGGVWLFEWLSFPRLRVTPPPRTWSPAERQWLALQCLLFGLVAASVRPRRQADGLASGRPPPEEWLPVAPGAPLSPP</sequence>
<evidence type="ECO:0000313" key="2">
    <source>
        <dbReference type="EMBL" id="REG20310.1"/>
    </source>
</evidence>
<protein>
    <recommendedName>
        <fullName evidence="4">DUF1440 domain-containing protein</fullName>
    </recommendedName>
</protein>
<feature type="region of interest" description="Disordered" evidence="1">
    <location>
        <begin position="160"/>
        <end position="185"/>
    </location>
</feature>
<comment type="caution">
    <text evidence="2">The sequence shown here is derived from an EMBL/GenBank/DDBJ whole genome shotgun (WGS) entry which is preliminary data.</text>
</comment>
<name>A0ABX9JL67_9BACT</name>